<comment type="caution">
    <text evidence="2">The sequence shown here is derived from an EMBL/GenBank/DDBJ whole genome shotgun (WGS) entry which is preliminary data.</text>
</comment>
<keyword evidence="3" id="KW-1185">Reference proteome</keyword>
<dbReference type="AlphaFoldDB" id="A0AAV5EX33"/>
<reference evidence="2" key="2">
    <citation type="submission" date="2021-12" db="EMBL/GenBank/DDBJ databases">
        <title>Resequencing data analysis of finger millet.</title>
        <authorList>
            <person name="Hatakeyama M."/>
            <person name="Aluri S."/>
            <person name="Balachadran M.T."/>
            <person name="Sivarajan S.R."/>
            <person name="Poveda L."/>
            <person name="Shimizu-Inatsugi R."/>
            <person name="Schlapbach R."/>
            <person name="Sreeman S.M."/>
            <person name="Shimizu K.K."/>
        </authorList>
    </citation>
    <scope>NUCLEOTIDE SEQUENCE</scope>
</reference>
<protein>
    <submittedName>
        <fullName evidence="2">Uncharacterized protein</fullName>
    </submittedName>
</protein>
<dbReference type="Proteomes" id="UP001054889">
    <property type="component" value="Unassembled WGS sequence"/>
</dbReference>
<reference evidence="2" key="1">
    <citation type="journal article" date="2018" name="DNA Res.">
        <title>Multiple hybrid de novo genome assembly of finger millet, an orphan allotetraploid crop.</title>
        <authorList>
            <person name="Hatakeyama M."/>
            <person name="Aluri S."/>
            <person name="Balachadran M.T."/>
            <person name="Sivarajan S.R."/>
            <person name="Patrignani A."/>
            <person name="Gruter S."/>
            <person name="Poveda L."/>
            <person name="Shimizu-Inatsugi R."/>
            <person name="Baeten J."/>
            <person name="Francoijs K.J."/>
            <person name="Nataraja K.N."/>
            <person name="Reddy Y.A.N."/>
            <person name="Phadnis S."/>
            <person name="Ravikumar R.L."/>
            <person name="Schlapbach R."/>
            <person name="Sreeman S.M."/>
            <person name="Shimizu K.K."/>
        </authorList>
    </citation>
    <scope>NUCLEOTIDE SEQUENCE</scope>
</reference>
<proteinExistence type="predicted"/>
<feature type="region of interest" description="Disordered" evidence="1">
    <location>
        <begin position="1"/>
        <end position="51"/>
    </location>
</feature>
<dbReference type="EMBL" id="BQKI01000079">
    <property type="protein sequence ID" value="GJN27109.1"/>
    <property type="molecule type" value="Genomic_DNA"/>
</dbReference>
<organism evidence="2 3">
    <name type="scientific">Eleusine coracana subsp. coracana</name>
    <dbReference type="NCBI Taxonomy" id="191504"/>
    <lineage>
        <taxon>Eukaryota</taxon>
        <taxon>Viridiplantae</taxon>
        <taxon>Streptophyta</taxon>
        <taxon>Embryophyta</taxon>
        <taxon>Tracheophyta</taxon>
        <taxon>Spermatophyta</taxon>
        <taxon>Magnoliopsida</taxon>
        <taxon>Liliopsida</taxon>
        <taxon>Poales</taxon>
        <taxon>Poaceae</taxon>
        <taxon>PACMAD clade</taxon>
        <taxon>Chloridoideae</taxon>
        <taxon>Cynodonteae</taxon>
        <taxon>Eleusininae</taxon>
        <taxon>Eleusine</taxon>
    </lineage>
</organism>
<evidence type="ECO:0000256" key="1">
    <source>
        <dbReference type="SAM" id="MobiDB-lite"/>
    </source>
</evidence>
<gene>
    <name evidence="2" type="primary">gb15099</name>
    <name evidence="2" type="ORF">PR202_gb15099</name>
</gene>
<name>A0AAV5EX33_ELECO</name>
<accession>A0AAV5EX33</accession>
<evidence type="ECO:0000313" key="3">
    <source>
        <dbReference type="Proteomes" id="UP001054889"/>
    </source>
</evidence>
<evidence type="ECO:0000313" key="2">
    <source>
        <dbReference type="EMBL" id="GJN27109.1"/>
    </source>
</evidence>
<sequence length="51" mass="5937">MEPQLALPHRLRHHRLPHLQDDGQLHRGGPQELQVRAGAQEALTRPHPRQR</sequence>